<keyword evidence="2" id="KW-1185">Reference proteome</keyword>
<name>A0A3D8S4C0_9EURO</name>
<comment type="caution">
    <text evidence="1">The sequence shown here is derived from an EMBL/GenBank/DDBJ whole genome shotgun (WGS) entry which is preliminary data.</text>
</comment>
<evidence type="ECO:0000313" key="2">
    <source>
        <dbReference type="Proteomes" id="UP000256690"/>
    </source>
</evidence>
<dbReference type="OrthoDB" id="434648at2759"/>
<evidence type="ECO:0000313" key="1">
    <source>
        <dbReference type="EMBL" id="RDW81030.1"/>
    </source>
</evidence>
<dbReference type="GeneID" id="38114957"/>
<dbReference type="EMBL" id="PVWQ01000005">
    <property type="protein sequence ID" value="RDW81030.1"/>
    <property type="molecule type" value="Genomic_DNA"/>
</dbReference>
<accession>A0A3D8S4C0</accession>
<organism evidence="1 2">
    <name type="scientific">Aspergillus mulundensis</name>
    <dbReference type="NCBI Taxonomy" id="1810919"/>
    <lineage>
        <taxon>Eukaryota</taxon>
        <taxon>Fungi</taxon>
        <taxon>Dikarya</taxon>
        <taxon>Ascomycota</taxon>
        <taxon>Pezizomycotina</taxon>
        <taxon>Eurotiomycetes</taxon>
        <taxon>Eurotiomycetidae</taxon>
        <taxon>Eurotiales</taxon>
        <taxon>Aspergillaceae</taxon>
        <taxon>Aspergillus</taxon>
        <taxon>Aspergillus subgen. Nidulantes</taxon>
    </lineage>
</organism>
<reference evidence="1 2" key="1">
    <citation type="journal article" date="2018" name="IMA Fungus">
        <title>IMA Genome-F 9: Draft genome sequence of Annulohypoxylon stygium, Aspergillus mulundensis, Berkeleyomyces basicola (syn. Thielaviopsis basicola), Ceratocystis smalleyi, two Cercospora beticola strains, Coleophoma cylindrospora, Fusarium fracticaudum, Phialophora cf. hyalina, and Morchella septimelata.</title>
        <authorList>
            <person name="Wingfield B.D."/>
            <person name="Bills G.F."/>
            <person name="Dong Y."/>
            <person name="Huang W."/>
            <person name="Nel W.J."/>
            <person name="Swalarsk-Parry B.S."/>
            <person name="Vaghefi N."/>
            <person name="Wilken P.M."/>
            <person name="An Z."/>
            <person name="de Beer Z.W."/>
            <person name="De Vos L."/>
            <person name="Chen L."/>
            <person name="Duong T.A."/>
            <person name="Gao Y."/>
            <person name="Hammerbacher A."/>
            <person name="Kikkert J.R."/>
            <person name="Li Y."/>
            <person name="Li H."/>
            <person name="Li K."/>
            <person name="Li Q."/>
            <person name="Liu X."/>
            <person name="Ma X."/>
            <person name="Naidoo K."/>
            <person name="Pethybridge S.J."/>
            <person name="Sun J."/>
            <person name="Steenkamp E.T."/>
            <person name="van der Nest M.A."/>
            <person name="van Wyk S."/>
            <person name="Wingfield M.J."/>
            <person name="Xiong C."/>
            <person name="Yue Q."/>
            <person name="Zhang X."/>
        </authorList>
    </citation>
    <scope>NUCLEOTIDE SEQUENCE [LARGE SCALE GENOMIC DNA]</scope>
    <source>
        <strain evidence="1 2">DSM 5745</strain>
    </source>
</reference>
<gene>
    <name evidence="1" type="ORF">DSM5745_04587</name>
</gene>
<dbReference type="RefSeq" id="XP_026604083.1">
    <property type="nucleotide sequence ID" value="XM_026746603.1"/>
</dbReference>
<proteinExistence type="predicted"/>
<protein>
    <submittedName>
        <fullName evidence="1">Uncharacterized protein</fullName>
    </submittedName>
</protein>
<dbReference type="Proteomes" id="UP000256690">
    <property type="component" value="Unassembled WGS sequence"/>
</dbReference>
<sequence length="136" mass="15256">MDLSITDWDRNVELRFHEPQCDSDTPSFRIMNVALKIPGRESVKTGHEAIVVTWTQSAVKAGQIAQAEVQKFGCLNNLLNEATSKGLDQTFKLLVPRTKGYIMRSNLFEKRLRAAQHIRRIAGFVSPGKFVAPPGF</sequence>
<dbReference type="AlphaFoldDB" id="A0A3D8S4C0"/>